<comment type="similarity">
    <text evidence="2">Belongs to the ParB family.</text>
</comment>
<dbReference type="InterPro" id="IPR041468">
    <property type="entry name" value="HTH_ParB/Spo0J"/>
</dbReference>
<dbReference type="Pfam" id="PF02195">
    <property type="entry name" value="ParB_N"/>
    <property type="match status" value="1"/>
</dbReference>
<dbReference type="Proteomes" id="UP000254634">
    <property type="component" value="Unassembled WGS sequence"/>
</dbReference>
<name>A0A380KX06_9STRE</name>
<feature type="domain" description="ParB-like N-terminal" evidence="5">
    <location>
        <begin position="5"/>
        <end position="95"/>
    </location>
</feature>
<dbReference type="STRING" id="1123307.GCA_000380065_00387"/>
<evidence type="ECO:0000256" key="2">
    <source>
        <dbReference type="ARBA" id="ARBA00006295"/>
    </source>
</evidence>
<dbReference type="CDD" id="cd16393">
    <property type="entry name" value="SPO0J_N"/>
    <property type="match status" value="1"/>
</dbReference>
<protein>
    <submittedName>
        <fullName evidence="6">Chromosome segregation protein</fullName>
    </submittedName>
</protein>
<dbReference type="GO" id="GO:0007059">
    <property type="term" value="P:chromosome segregation"/>
    <property type="evidence" value="ECO:0007669"/>
    <property type="project" value="UniProtKB-KW"/>
</dbReference>
<evidence type="ECO:0000313" key="7">
    <source>
        <dbReference type="Proteomes" id="UP000254634"/>
    </source>
</evidence>
<dbReference type="Gene3D" id="3.90.1530.30">
    <property type="match status" value="1"/>
</dbReference>
<keyword evidence="3" id="KW-0159">Chromosome partition</keyword>
<dbReference type="SMART" id="SM00470">
    <property type="entry name" value="ParB"/>
    <property type="match status" value="1"/>
</dbReference>
<dbReference type="SUPFAM" id="SSF110849">
    <property type="entry name" value="ParB/Sulfiredoxin"/>
    <property type="match status" value="1"/>
</dbReference>
<dbReference type="Gene3D" id="1.10.10.2830">
    <property type="match status" value="1"/>
</dbReference>
<dbReference type="PANTHER" id="PTHR33375:SF1">
    <property type="entry name" value="CHROMOSOME-PARTITIONING PROTEIN PARB-RELATED"/>
    <property type="match status" value="1"/>
</dbReference>
<dbReference type="InterPro" id="IPR036086">
    <property type="entry name" value="ParB/Sulfiredoxin_sf"/>
</dbReference>
<dbReference type="GO" id="GO:0009295">
    <property type="term" value="C:nucleoid"/>
    <property type="evidence" value="ECO:0007669"/>
    <property type="project" value="UniProtKB-SubCell"/>
</dbReference>
<gene>
    <name evidence="6" type="primary">parB</name>
    <name evidence="6" type="ORF">NCTC13765_00785</name>
</gene>
<dbReference type="RefSeq" id="WP_018371073.1">
    <property type="nucleotide sequence ID" value="NZ_UHFR01000005.1"/>
</dbReference>
<dbReference type="PANTHER" id="PTHR33375">
    <property type="entry name" value="CHROMOSOME-PARTITIONING PROTEIN PARB-RELATED"/>
    <property type="match status" value="1"/>
</dbReference>
<dbReference type="GO" id="GO:0045881">
    <property type="term" value="P:positive regulation of sporulation resulting in formation of a cellular spore"/>
    <property type="evidence" value="ECO:0007669"/>
    <property type="project" value="TreeGrafter"/>
</dbReference>
<accession>A0A380KX06</accession>
<evidence type="ECO:0000256" key="1">
    <source>
        <dbReference type="ARBA" id="ARBA00004453"/>
    </source>
</evidence>
<evidence type="ECO:0000256" key="4">
    <source>
        <dbReference type="ARBA" id="ARBA00023125"/>
    </source>
</evidence>
<dbReference type="InterPro" id="IPR003115">
    <property type="entry name" value="ParB_N"/>
</dbReference>
<keyword evidence="4" id="KW-0238">DNA-binding</keyword>
<reference evidence="6" key="1">
    <citation type="submission" date="2018-06" db="EMBL/GenBank/DDBJ databases">
        <authorList>
            <consortium name="Pathogen Informatics"/>
            <person name="Doyle S."/>
        </authorList>
    </citation>
    <scope>NUCLEOTIDE SEQUENCE [LARGE SCALE GENOMIC DNA]</scope>
    <source>
        <strain evidence="6">NCTC13765</strain>
    </source>
</reference>
<dbReference type="InterPro" id="IPR057240">
    <property type="entry name" value="ParB_dimer_C"/>
</dbReference>
<organism evidence="6 7">
    <name type="scientific">Streptococcus massiliensis</name>
    <dbReference type="NCBI Taxonomy" id="313439"/>
    <lineage>
        <taxon>Bacteria</taxon>
        <taxon>Bacillati</taxon>
        <taxon>Bacillota</taxon>
        <taxon>Bacilli</taxon>
        <taxon>Lactobacillales</taxon>
        <taxon>Streptococcaceae</taxon>
        <taxon>Streptococcus</taxon>
    </lineage>
</organism>
<evidence type="ECO:0000259" key="5">
    <source>
        <dbReference type="SMART" id="SM00470"/>
    </source>
</evidence>
<dbReference type="EMBL" id="UHFR01000005">
    <property type="protein sequence ID" value="SUN76298.1"/>
    <property type="molecule type" value="Genomic_DNA"/>
</dbReference>
<dbReference type="AlphaFoldDB" id="A0A380KX06"/>
<dbReference type="Pfam" id="PF23552">
    <property type="entry name" value="ParB_C"/>
    <property type="match status" value="1"/>
</dbReference>
<dbReference type="FunFam" id="3.90.1530.30:FF:000001">
    <property type="entry name" value="Chromosome partitioning protein ParB"/>
    <property type="match status" value="1"/>
</dbReference>
<dbReference type="NCBIfam" id="TIGR00180">
    <property type="entry name" value="parB_part"/>
    <property type="match status" value="1"/>
</dbReference>
<keyword evidence="7" id="KW-1185">Reference proteome</keyword>
<evidence type="ECO:0000313" key="6">
    <source>
        <dbReference type="EMBL" id="SUN76298.1"/>
    </source>
</evidence>
<dbReference type="FunFam" id="1.10.10.2830:FF:000001">
    <property type="entry name" value="Chromosome partitioning protein ParB"/>
    <property type="match status" value="1"/>
</dbReference>
<dbReference type="GO" id="GO:0003677">
    <property type="term" value="F:DNA binding"/>
    <property type="evidence" value="ECO:0007669"/>
    <property type="project" value="UniProtKB-KW"/>
</dbReference>
<evidence type="ECO:0000256" key="3">
    <source>
        <dbReference type="ARBA" id="ARBA00022829"/>
    </source>
</evidence>
<dbReference type="InterPro" id="IPR050336">
    <property type="entry name" value="Chromosome_partition/occlusion"/>
</dbReference>
<proteinExistence type="inferred from homology"/>
<sequence>MEKLYHLPIQSIYPNPYQPRTNFSNEKLTELAASIKENGLIQPIIVRKSSVVGYELIAGERRLRACKLAGLSEIPAIIKSLSDSQMRYQAIIENLQREDLNPIEEAQSYQDLINRGMKHEEIAQIMGKSRPYISNSVRLLQLSSGLIEALKNGSLSSGHARLLSKYSEQEQEAWLKRILAEEISVRKLEKLLQAKSKKSTTKNNLFLQEEEKKLEKYLGTRVSIKMINKQSGKIQIHFSNEEEYQRIINSLK</sequence>
<dbReference type="GO" id="GO:0005694">
    <property type="term" value="C:chromosome"/>
    <property type="evidence" value="ECO:0007669"/>
    <property type="project" value="TreeGrafter"/>
</dbReference>
<dbReference type="Pfam" id="PF17762">
    <property type="entry name" value="HTH_ParB"/>
    <property type="match status" value="1"/>
</dbReference>
<dbReference type="OrthoDB" id="9802051at2"/>
<comment type="subcellular location">
    <subcellularLocation>
        <location evidence="1">Cytoplasm</location>
        <location evidence="1">Nucleoid</location>
    </subcellularLocation>
</comment>
<dbReference type="InterPro" id="IPR004437">
    <property type="entry name" value="ParB/RepB/Spo0J"/>
</dbReference>
<dbReference type="SUPFAM" id="SSF109709">
    <property type="entry name" value="KorB DNA-binding domain-like"/>
    <property type="match status" value="1"/>
</dbReference>